<evidence type="ECO:0000313" key="1">
    <source>
        <dbReference type="EMBL" id="RKR64977.1"/>
    </source>
</evidence>
<proteinExistence type="predicted"/>
<dbReference type="EMBL" id="RBIZ01000003">
    <property type="protein sequence ID" value="RKR64977.1"/>
    <property type="molecule type" value="Genomic_DNA"/>
</dbReference>
<sequence length="201" mass="22958">MTPRQKRIQRSAMEKAAAAPRKSYLGRFTPLTSIQSGWIKSLLTVWGDGVRGETTPKVPRSHACWKMLKGMHWSDKALEKFTVAIEQARKEGFRGQQALNRAHAILWPKAPVSLIDAAMHDDDVDFVEQCVLDAFTSDDPVYVIGMNYYTTRKQISVLTRDLQQIAPWLTPQKARERVKWCLEIFRAKVFLSAHKAIDDCK</sequence>
<protein>
    <recommendedName>
        <fullName evidence="3">Antitermination protein</fullName>
    </recommendedName>
</protein>
<evidence type="ECO:0000313" key="2">
    <source>
        <dbReference type="Proteomes" id="UP000267341"/>
    </source>
</evidence>
<gene>
    <name evidence="1" type="ORF">C7387_1696</name>
</gene>
<evidence type="ECO:0008006" key="3">
    <source>
        <dbReference type="Google" id="ProtNLM"/>
    </source>
</evidence>
<dbReference type="RefSeq" id="WP_120816489.1">
    <property type="nucleotide sequence ID" value="NZ_RBIZ01000003.1"/>
</dbReference>
<dbReference type="GeneID" id="66903727"/>
<reference evidence="1 2" key="1">
    <citation type="submission" date="2018-10" db="EMBL/GenBank/DDBJ databases">
        <title>Genomic Encyclopedia of Type Strains, Phase IV (KMG-IV): sequencing the most valuable type-strain genomes for metagenomic binning, comparative biology and taxonomic classification.</title>
        <authorList>
            <person name="Goeker M."/>
        </authorList>
    </citation>
    <scope>NUCLEOTIDE SEQUENCE [LARGE SCALE GENOMIC DNA]</scope>
    <source>
        <strain evidence="1 2">DSM 5079</strain>
    </source>
</reference>
<organism evidence="1 2">
    <name type="scientific">Yokenella regensburgei</name>
    <dbReference type="NCBI Taxonomy" id="158877"/>
    <lineage>
        <taxon>Bacteria</taxon>
        <taxon>Pseudomonadati</taxon>
        <taxon>Pseudomonadota</taxon>
        <taxon>Gammaproteobacteria</taxon>
        <taxon>Enterobacterales</taxon>
        <taxon>Enterobacteriaceae</taxon>
        <taxon>Yokenella</taxon>
    </lineage>
</organism>
<accession>A0ABX9S2C3</accession>
<name>A0ABX9S2C3_9ENTR</name>
<keyword evidence="2" id="KW-1185">Reference proteome</keyword>
<dbReference type="Proteomes" id="UP000267341">
    <property type="component" value="Unassembled WGS sequence"/>
</dbReference>
<comment type="caution">
    <text evidence="1">The sequence shown here is derived from an EMBL/GenBank/DDBJ whole genome shotgun (WGS) entry which is preliminary data.</text>
</comment>